<dbReference type="CDD" id="cd11393">
    <property type="entry name" value="bHLH_AtbHLH_like"/>
    <property type="match status" value="1"/>
</dbReference>
<dbReference type="Proteomes" id="UP000241394">
    <property type="component" value="Chromosome LG1"/>
</dbReference>
<comment type="caution">
    <text evidence="9">The sequence shown here is derived from an EMBL/GenBank/DDBJ whole genome shotgun (WGS) entry which is preliminary data.</text>
</comment>
<dbReference type="InterPro" id="IPR036638">
    <property type="entry name" value="HLH_DNA-bd_sf"/>
</dbReference>
<dbReference type="Gene3D" id="4.10.280.10">
    <property type="entry name" value="Helix-loop-helix DNA-binding domain"/>
    <property type="match status" value="1"/>
</dbReference>
<keyword evidence="5" id="KW-0539">Nucleus</keyword>
<dbReference type="PROSITE" id="PS50888">
    <property type="entry name" value="BHLH"/>
    <property type="match status" value="1"/>
</dbReference>
<feature type="coiled-coil region" evidence="6">
    <location>
        <begin position="333"/>
        <end position="388"/>
    </location>
</feature>
<protein>
    <submittedName>
        <fullName evidence="9">Transcription factor bHLH128 like</fullName>
    </submittedName>
</protein>
<gene>
    <name evidence="9" type="ORF">CEY00_Acc00196</name>
</gene>
<evidence type="ECO:0000313" key="9">
    <source>
        <dbReference type="EMBL" id="PSS35708.1"/>
    </source>
</evidence>
<dbReference type="FunCoup" id="A0A2R6S0B1">
    <property type="interactions" value="1030"/>
</dbReference>
<dbReference type="GO" id="GO:0000981">
    <property type="term" value="F:DNA-binding transcription factor activity, RNA polymerase II-specific"/>
    <property type="evidence" value="ECO:0007669"/>
    <property type="project" value="TreeGrafter"/>
</dbReference>
<evidence type="ECO:0000256" key="5">
    <source>
        <dbReference type="ARBA" id="ARBA00023242"/>
    </source>
</evidence>
<dbReference type="SMART" id="SM00353">
    <property type="entry name" value="HLH"/>
    <property type="match status" value="1"/>
</dbReference>
<dbReference type="InterPro" id="IPR045239">
    <property type="entry name" value="bHLH95_bHLH"/>
</dbReference>
<organism evidence="9 10">
    <name type="scientific">Actinidia chinensis var. chinensis</name>
    <name type="common">Chinese soft-hair kiwi</name>
    <dbReference type="NCBI Taxonomy" id="1590841"/>
    <lineage>
        <taxon>Eukaryota</taxon>
        <taxon>Viridiplantae</taxon>
        <taxon>Streptophyta</taxon>
        <taxon>Embryophyta</taxon>
        <taxon>Tracheophyta</taxon>
        <taxon>Spermatophyta</taxon>
        <taxon>Magnoliopsida</taxon>
        <taxon>eudicotyledons</taxon>
        <taxon>Gunneridae</taxon>
        <taxon>Pentapetalae</taxon>
        <taxon>asterids</taxon>
        <taxon>Ericales</taxon>
        <taxon>Actinidiaceae</taxon>
        <taxon>Actinidia</taxon>
    </lineage>
</organism>
<dbReference type="SUPFAM" id="SSF47459">
    <property type="entry name" value="HLH, helix-loop-helix DNA-binding domain"/>
    <property type="match status" value="1"/>
</dbReference>
<keyword evidence="2" id="KW-0805">Transcription regulation</keyword>
<dbReference type="OMA" id="HCTCGCK"/>
<feature type="region of interest" description="Disordered" evidence="7">
    <location>
        <begin position="112"/>
        <end position="135"/>
    </location>
</feature>
<evidence type="ECO:0000256" key="2">
    <source>
        <dbReference type="ARBA" id="ARBA00023015"/>
    </source>
</evidence>
<evidence type="ECO:0000259" key="8">
    <source>
        <dbReference type="PROSITE" id="PS50888"/>
    </source>
</evidence>
<feature type="domain" description="BHLH" evidence="8">
    <location>
        <begin position="320"/>
        <end position="371"/>
    </location>
</feature>
<dbReference type="STRING" id="1590841.A0A2R6S0B1"/>
<dbReference type="InterPro" id="IPR011598">
    <property type="entry name" value="bHLH_dom"/>
</dbReference>
<dbReference type="OrthoDB" id="2019494at2759"/>
<reference evidence="9 10" key="1">
    <citation type="submission" date="2017-07" db="EMBL/GenBank/DDBJ databases">
        <title>An improved, manually edited Actinidia chinensis var. chinensis (kiwifruit) genome highlights the challenges associated with draft genomes and gene prediction in plants.</title>
        <authorList>
            <person name="Pilkington S."/>
            <person name="Crowhurst R."/>
            <person name="Hilario E."/>
            <person name="Nardozza S."/>
            <person name="Fraser L."/>
            <person name="Peng Y."/>
            <person name="Gunaseelan K."/>
            <person name="Simpson R."/>
            <person name="Tahir J."/>
            <person name="Deroles S."/>
            <person name="Templeton K."/>
            <person name="Luo Z."/>
            <person name="Davy M."/>
            <person name="Cheng C."/>
            <person name="Mcneilage M."/>
            <person name="Scaglione D."/>
            <person name="Liu Y."/>
            <person name="Zhang Q."/>
            <person name="Datson P."/>
            <person name="De Silva N."/>
            <person name="Gardiner S."/>
            <person name="Bassett H."/>
            <person name="Chagne D."/>
            <person name="Mccallum J."/>
            <person name="Dzierzon H."/>
            <person name="Deng C."/>
            <person name="Wang Y.-Y."/>
            <person name="Barron N."/>
            <person name="Manako K."/>
            <person name="Bowen J."/>
            <person name="Foster T."/>
            <person name="Erridge Z."/>
            <person name="Tiffin H."/>
            <person name="Waite C."/>
            <person name="Davies K."/>
            <person name="Grierson E."/>
            <person name="Laing W."/>
            <person name="Kirk R."/>
            <person name="Chen X."/>
            <person name="Wood M."/>
            <person name="Montefiori M."/>
            <person name="Brummell D."/>
            <person name="Schwinn K."/>
            <person name="Catanach A."/>
            <person name="Fullerton C."/>
            <person name="Li D."/>
            <person name="Meiyalaghan S."/>
            <person name="Nieuwenhuizen N."/>
            <person name="Read N."/>
            <person name="Prakash R."/>
            <person name="Hunter D."/>
            <person name="Zhang H."/>
            <person name="Mckenzie M."/>
            <person name="Knabel M."/>
            <person name="Harris A."/>
            <person name="Allan A."/>
            <person name="Chen A."/>
            <person name="Janssen B."/>
            <person name="Plunkett B."/>
            <person name="Dwamena C."/>
            <person name="Voogd C."/>
            <person name="Leif D."/>
            <person name="Lafferty D."/>
            <person name="Souleyre E."/>
            <person name="Varkonyi-Gasic E."/>
            <person name="Gambi F."/>
            <person name="Hanley J."/>
            <person name="Yao J.-L."/>
            <person name="Cheung J."/>
            <person name="David K."/>
            <person name="Warren B."/>
            <person name="Marsh K."/>
            <person name="Snowden K."/>
            <person name="Lin-Wang K."/>
            <person name="Brian L."/>
            <person name="Martinez-Sanchez M."/>
            <person name="Wang M."/>
            <person name="Ileperuma N."/>
            <person name="Macnee N."/>
            <person name="Campin R."/>
            <person name="Mcatee P."/>
            <person name="Drummond R."/>
            <person name="Espley R."/>
            <person name="Ireland H."/>
            <person name="Wu R."/>
            <person name="Atkinson R."/>
            <person name="Karunairetnam S."/>
            <person name="Bulley S."/>
            <person name="Chunkath S."/>
            <person name="Hanley Z."/>
            <person name="Storey R."/>
            <person name="Thrimawithana A."/>
            <person name="Thomson S."/>
            <person name="David C."/>
            <person name="Testolin R."/>
        </authorList>
    </citation>
    <scope>NUCLEOTIDE SEQUENCE [LARGE SCALE GENOMIC DNA]</scope>
    <source>
        <strain evidence="10">cv. Red5</strain>
        <tissue evidence="9">Young leaf</tissue>
    </source>
</reference>
<evidence type="ECO:0000256" key="1">
    <source>
        <dbReference type="ARBA" id="ARBA00004123"/>
    </source>
</evidence>
<dbReference type="Pfam" id="PF00010">
    <property type="entry name" value="HLH"/>
    <property type="match status" value="1"/>
</dbReference>
<dbReference type="GO" id="GO:0000978">
    <property type="term" value="F:RNA polymerase II cis-regulatory region sequence-specific DNA binding"/>
    <property type="evidence" value="ECO:0007669"/>
    <property type="project" value="TreeGrafter"/>
</dbReference>
<dbReference type="AlphaFoldDB" id="A0A2R6S0B1"/>
<keyword evidence="10" id="KW-1185">Reference proteome</keyword>
<proteinExistence type="predicted"/>
<accession>A0A2R6S0B1</accession>
<sequence>MKWNPELPVKFFPLKTNFPSLSLSLSSSPANNPTRPSSLSHILTANCLMYHSTSPSSSQGSMGPSGLIRYGSAPGSFLSTAVDSVVGRHTRDFSALGSSSPHLLRHFYDADTSSATSDPKKPNKPQTAPYDSNEIAFGSGEFSTARINLNSKRSASSGGGGSLLRQSSSPAGLLNHLASSAAASNGFPVTRGMGSYNSREASDNGHGISRLASQLSFTRQDSLSHIPEESENGHKKAAHSYATASFGTVSWDDANAVVFSASPGKRAKTIGGGDAHCLNTVESQFQFSLSETDLEMATTENLLQIPQDAVACKIRAKRGFATHPRSIAERDRRTRINGKLKKLQELVPNLEKQQTCYADMLDFAVQHIKGLENQLQKLKDELEHCTCGCKQTT</sequence>
<dbReference type="Gramene" id="PSS35708">
    <property type="protein sequence ID" value="PSS35708"/>
    <property type="gene ID" value="CEY00_Acc00196"/>
</dbReference>
<dbReference type="PANTHER" id="PTHR16223">
    <property type="entry name" value="TRANSCRIPTION FACTOR BHLH83-RELATED"/>
    <property type="match status" value="1"/>
</dbReference>
<dbReference type="InterPro" id="IPR045843">
    <property type="entry name" value="IND-like"/>
</dbReference>
<dbReference type="PANTHER" id="PTHR16223:SF177">
    <property type="entry name" value="TRANSCRIPTION FACTOR BHLH129"/>
    <property type="match status" value="1"/>
</dbReference>
<dbReference type="EMBL" id="NKQK01000001">
    <property type="protein sequence ID" value="PSS35708.1"/>
    <property type="molecule type" value="Genomic_DNA"/>
</dbReference>
<evidence type="ECO:0000256" key="7">
    <source>
        <dbReference type="SAM" id="MobiDB-lite"/>
    </source>
</evidence>
<dbReference type="InParanoid" id="A0A2R6S0B1"/>
<dbReference type="GO" id="GO:0005634">
    <property type="term" value="C:nucleus"/>
    <property type="evidence" value="ECO:0007669"/>
    <property type="project" value="UniProtKB-SubCell"/>
</dbReference>
<comment type="subcellular location">
    <subcellularLocation>
        <location evidence="1">Nucleus</location>
    </subcellularLocation>
</comment>
<reference evidence="10" key="2">
    <citation type="journal article" date="2018" name="BMC Genomics">
        <title>A manually annotated Actinidia chinensis var. chinensis (kiwifruit) genome highlights the challenges associated with draft genomes and gene prediction in plants.</title>
        <authorList>
            <person name="Pilkington S.M."/>
            <person name="Crowhurst R."/>
            <person name="Hilario E."/>
            <person name="Nardozza S."/>
            <person name="Fraser L."/>
            <person name="Peng Y."/>
            <person name="Gunaseelan K."/>
            <person name="Simpson R."/>
            <person name="Tahir J."/>
            <person name="Deroles S.C."/>
            <person name="Templeton K."/>
            <person name="Luo Z."/>
            <person name="Davy M."/>
            <person name="Cheng C."/>
            <person name="McNeilage M."/>
            <person name="Scaglione D."/>
            <person name="Liu Y."/>
            <person name="Zhang Q."/>
            <person name="Datson P."/>
            <person name="De Silva N."/>
            <person name="Gardiner S.E."/>
            <person name="Bassett H."/>
            <person name="Chagne D."/>
            <person name="McCallum J."/>
            <person name="Dzierzon H."/>
            <person name="Deng C."/>
            <person name="Wang Y.Y."/>
            <person name="Barron L."/>
            <person name="Manako K."/>
            <person name="Bowen J."/>
            <person name="Foster T.M."/>
            <person name="Erridge Z.A."/>
            <person name="Tiffin H."/>
            <person name="Waite C.N."/>
            <person name="Davies K.M."/>
            <person name="Grierson E.P."/>
            <person name="Laing W.A."/>
            <person name="Kirk R."/>
            <person name="Chen X."/>
            <person name="Wood M."/>
            <person name="Montefiori M."/>
            <person name="Brummell D.A."/>
            <person name="Schwinn K.E."/>
            <person name="Catanach A."/>
            <person name="Fullerton C."/>
            <person name="Li D."/>
            <person name="Meiyalaghan S."/>
            <person name="Nieuwenhuizen N."/>
            <person name="Read N."/>
            <person name="Prakash R."/>
            <person name="Hunter D."/>
            <person name="Zhang H."/>
            <person name="McKenzie M."/>
            <person name="Knabel M."/>
            <person name="Harris A."/>
            <person name="Allan A.C."/>
            <person name="Gleave A."/>
            <person name="Chen A."/>
            <person name="Janssen B.J."/>
            <person name="Plunkett B."/>
            <person name="Ampomah-Dwamena C."/>
            <person name="Voogd C."/>
            <person name="Leif D."/>
            <person name="Lafferty D."/>
            <person name="Souleyre E.J.F."/>
            <person name="Varkonyi-Gasic E."/>
            <person name="Gambi F."/>
            <person name="Hanley J."/>
            <person name="Yao J.L."/>
            <person name="Cheung J."/>
            <person name="David K.M."/>
            <person name="Warren B."/>
            <person name="Marsh K."/>
            <person name="Snowden K.C."/>
            <person name="Lin-Wang K."/>
            <person name="Brian L."/>
            <person name="Martinez-Sanchez M."/>
            <person name="Wang M."/>
            <person name="Ileperuma N."/>
            <person name="Macnee N."/>
            <person name="Campin R."/>
            <person name="McAtee P."/>
            <person name="Drummond R.S.M."/>
            <person name="Espley R.V."/>
            <person name="Ireland H.S."/>
            <person name="Wu R."/>
            <person name="Atkinson R.G."/>
            <person name="Karunairetnam S."/>
            <person name="Bulley S."/>
            <person name="Chunkath S."/>
            <person name="Hanley Z."/>
            <person name="Storey R."/>
            <person name="Thrimawithana A.H."/>
            <person name="Thomson S."/>
            <person name="David C."/>
            <person name="Testolin R."/>
            <person name="Huang H."/>
            <person name="Hellens R.P."/>
            <person name="Schaffer R.J."/>
        </authorList>
    </citation>
    <scope>NUCLEOTIDE SEQUENCE [LARGE SCALE GENOMIC DNA]</scope>
    <source>
        <strain evidence="10">cv. Red5</strain>
    </source>
</reference>
<evidence type="ECO:0000256" key="4">
    <source>
        <dbReference type="ARBA" id="ARBA00023163"/>
    </source>
</evidence>
<keyword evidence="6" id="KW-0175">Coiled coil</keyword>
<evidence type="ECO:0000256" key="3">
    <source>
        <dbReference type="ARBA" id="ARBA00023125"/>
    </source>
</evidence>
<evidence type="ECO:0000256" key="6">
    <source>
        <dbReference type="SAM" id="Coils"/>
    </source>
</evidence>
<keyword evidence="3" id="KW-0238">DNA-binding</keyword>
<evidence type="ECO:0000313" key="10">
    <source>
        <dbReference type="Proteomes" id="UP000241394"/>
    </source>
</evidence>
<dbReference type="GO" id="GO:0046983">
    <property type="term" value="F:protein dimerization activity"/>
    <property type="evidence" value="ECO:0007669"/>
    <property type="project" value="InterPro"/>
</dbReference>
<name>A0A2R6S0B1_ACTCC</name>
<keyword evidence="4" id="KW-0804">Transcription</keyword>